<evidence type="ECO:0000256" key="1">
    <source>
        <dbReference type="SAM" id="MobiDB-lite"/>
    </source>
</evidence>
<evidence type="ECO:0000256" key="2">
    <source>
        <dbReference type="SAM" id="Phobius"/>
    </source>
</evidence>
<feature type="non-terminal residue" evidence="3">
    <location>
        <position position="1"/>
    </location>
</feature>
<name>A0A0A1WHK5_ZEUCU</name>
<proteinExistence type="predicted"/>
<protein>
    <submittedName>
        <fullName evidence="3">DNA ligase</fullName>
    </submittedName>
</protein>
<sequence length="954" mass="112007">KTWYHWLFYAILYFCLCGSIILNLNKTQMRCLHKALALFDQESPMDYCEEFDDTKSVLAYCNKHVKPFSKVHFRGGNDLFINELVRRLQETLLDRQLIDPETKKPLAKAHQKLRKILIFLFANTDATYKYNLREDPTIAHVLEQCPLLPKFLLITLVWELQLDQFFYETLSYTPCWFAFQYFETAADTMKYIEDPYEVLEKVEQLMRALLICVSRSEYRKIDMVDKKIIYNKLYDYSMNLLRQFYTPDSEKFKQFSKLQFFRYSGFALKHLLQMILFAFDLYEAPEKAKPNINVDIYEICQEICPLVPNITAVKPSDTLKEQQLKIIKALLNSLQYNVMLVKIDVFMYWVEVDITPNTTLQLSIGEMIYEVGERMRANSKFGHDVEAQLKLLAIKPKTLSETIETATLGEILRNLDENSPQHVKKAWFDELFNRSIALGNDECLEAIKEHIKLMTLHNCQQALQFIKQSSQLSQLQASDNETEEGGGEGENSEKMQIDRNDFETLTSLMLLGIQNFKSEDILQLLTFQTKLFGKSTNICCQDDYQRRVTEFLNKYANSFDFQQFLVLCFEYPSQMWSKFFECACHNSEHVRNFCKTVQQSRPFSNIYFDELLENAMHDADKLKQKKFPELLCEIYFVLYHPSRKTEFLKQFMNKNVNAFLEAQRFGHLLPIVKALNLIAAHGETQSNKPLTFGEVTAPVLLMAAQIMDKARWDLITYTDERDELVRECIQFIQYTSKRFLPVATEKDRKWITKVIKDSYRPITQYYFQKFSQTPDQPPIDFDRFLIRLEIEDKSEAEMFLIINYVRCTMKETEWLARSERLLPHISDVLIILSGVVVETDNPNAINNYRHCLTNYANIVVKFVLPPLKNDTKKIEKLMLKVLKIIESAPTQLYEEVFMSFTPLLLDIMRNCAHPLKDEDNVVKSVRKFIGSMKDCQGKELFLEKFQALVTELLT</sequence>
<reference evidence="3" key="2">
    <citation type="journal article" date="2015" name="Gigascience">
        <title>Reconstructing a comprehensive transcriptome assembly of a white-pupal translocated strain of the pest fruit fly Bactrocera cucurbitae.</title>
        <authorList>
            <person name="Sim S.B."/>
            <person name="Calla B."/>
            <person name="Hall B."/>
            <person name="DeRego T."/>
            <person name="Geib S.M."/>
        </authorList>
    </citation>
    <scope>NUCLEOTIDE SEQUENCE</scope>
</reference>
<evidence type="ECO:0000313" key="3">
    <source>
        <dbReference type="EMBL" id="JAC98004.1"/>
    </source>
</evidence>
<dbReference type="AlphaFoldDB" id="A0A0A1WHK5"/>
<feature type="transmembrane region" description="Helical" evidence="2">
    <location>
        <begin position="6"/>
        <end position="24"/>
    </location>
</feature>
<keyword evidence="2" id="KW-0472">Membrane</keyword>
<feature type="region of interest" description="Disordered" evidence="1">
    <location>
        <begin position="476"/>
        <end position="496"/>
    </location>
</feature>
<accession>A0A0A1WHK5</accession>
<keyword evidence="2" id="KW-1133">Transmembrane helix</keyword>
<dbReference type="GO" id="GO:0016874">
    <property type="term" value="F:ligase activity"/>
    <property type="evidence" value="ECO:0007669"/>
    <property type="project" value="UniProtKB-KW"/>
</dbReference>
<dbReference type="EMBL" id="GBXI01016287">
    <property type="protein sequence ID" value="JAC98004.1"/>
    <property type="molecule type" value="Transcribed_RNA"/>
</dbReference>
<gene>
    <name evidence="3" type="primary">ligA_5</name>
    <name evidence="3" type="ORF">g.32884</name>
</gene>
<organism evidence="3">
    <name type="scientific">Zeugodacus cucurbitae</name>
    <name type="common">Melon fruit fly</name>
    <name type="synonym">Bactrocera cucurbitae</name>
    <dbReference type="NCBI Taxonomy" id="28588"/>
    <lineage>
        <taxon>Eukaryota</taxon>
        <taxon>Metazoa</taxon>
        <taxon>Ecdysozoa</taxon>
        <taxon>Arthropoda</taxon>
        <taxon>Hexapoda</taxon>
        <taxon>Insecta</taxon>
        <taxon>Pterygota</taxon>
        <taxon>Neoptera</taxon>
        <taxon>Endopterygota</taxon>
        <taxon>Diptera</taxon>
        <taxon>Brachycera</taxon>
        <taxon>Muscomorpha</taxon>
        <taxon>Tephritoidea</taxon>
        <taxon>Tephritidae</taxon>
        <taxon>Zeugodacus</taxon>
        <taxon>Zeugodacus</taxon>
    </lineage>
</organism>
<keyword evidence="2" id="KW-0812">Transmembrane</keyword>
<keyword evidence="3" id="KW-0436">Ligase</keyword>
<reference evidence="3" key="1">
    <citation type="submission" date="2014-11" db="EMBL/GenBank/DDBJ databases">
        <authorList>
            <person name="Geib S."/>
        </authorList>
    </citation>
    <scope>NUCLEOTIDE SEQUENCE</scope>
</reference>